<name>A0A3M7Q208_BRAPC</name>
<dbReference type="EMBL" id="REGN01007900">
    <property type="protein sequence ID" value="RNA04978.1"/>
    <property type="molecule type" value="Genomic_DNA"/>
</dbReference>
<gene>
    <name evidence="1" type="ORF">BpHYR1_047108</name>
</gene>
<evidence type="ECO:0000313" key="1">
    <source>
        <dbReference type="EMBL" id="RNA04978.1"/>
    </source>
</evidence>
<sequence>MNKTTEYLRLRRSMKSSSLFSRKWRALVIASKKPDTMPSPLFSTSPNLSSCSLVGRSSRS</sequence>
<protein>
    <submittedName>
        <fullName evidence="1">Uncharacterized protein</fullName>
    </submittedName>
</protein>
<evidence type="ECO:0000313" key="2">
    <source>
        <dbReference type="Proteomes" id="UP000276133"/>
    </source>
</evidence>
<keyword evidence="2" id="KW-1185">Reference proteome</keyword>
<proteinExistence type="predicted"/>
<dbReference type="AlphaFoldDB" id="A0A3M7Q208"/>
<accession>A0A3M7Q208</accession>
<comment type="caution">
    <text evidence="1">The sequence shown here is derived from an EMBL/GenBank/DDBJ whole genome shotgun (WGS) entry which is preliminary data.</text>
</comment>
<reference evidence="1 2" key="1">
    <citation type="journal article" date="2018" name="Sci. Rep.">
        <title>Genomic signatures of local adaptation to the degree of environmental predictability in rotifers.</title>
        <authorList>
            <person name="Franch-Gras L."/>
            <person name="Hahn C."/>
            <person name="Garcia-Roger E.M."/>
            <person name="Carmona M.J."/>
            <person name="Serra M."/>
            <person name="Gomez A."/>
        </authorList>
    </citation>
    <scope>NUCLEOTIDE SEQUENCE [LARGE SCALE GENOMIC DNA]</scope>
    <source>
        <strain evidence="1">HYR1</strain>
    </source>
</reference>
<organism evidence="1 2">
    <name type="scientific">Brachionus plicatilis</name>
    <name type="common">Marine rotifer</name>
    <name type="synonym">Brachionus muelleri</name>
    <dbReference type="NCBI Taxonomy" id="10195"/>
    <lineage>
        <taxon>Eukaryota</taxon>
        <taxon>Metazoa</taxon>
        <taxon>Spiralia</taxon>
        <taxon>Gnathifera</taxon>
        <taxon>Rotifera</taxon>
        <taxon>Eurotatoria</taxon>
        <taxon>Monogononta</taxon>
        <taxon>Pseudotrocha</taxon>
        <taxon>Ploima</taxon>
        <taxon>Brachionidae</taxon>
        <taxon>Brachionus</taxon>
    </lineage>
</organism>
<dbReference type="Proteomes" id="UP000276133">
    <property type="component" value="Unassembled WGS sequence"/>
</dbReference>